<gene>
    <name evidence="10" type="primary">fluC</name>
    <name evidence="10" type="synonym">crcB</name>
    <name evidence="11" type="ORF">A2311_00635</name>
</gene>
<dbReference type="PANTHER" id="PTHR28259:SF1">
    <property type="entry name" value="FLUORIDE EXPORT PROTEIN 1-RELATED"/>
    <property type="match status" value="1"/>
</dbReference>
<evidence type="ECO:0000256" key="9">
    <source>
        <dbReference type="ARBA" id="ARBA00049940"/>
    </source>
</evidence>
<evidence type="ECO:0000256" key="6">
    <source>
        <dbReference type="ARBA" id="ARBA00023303"/>
    </source>
</evidence>
<evidence type="ECO:0000256" key="3">
    <source>
        <dbReference type="ARBA" id="ARBA00022692"/>
    </source>
</evidence>
<dbReference type="GO" id="GO:0140114">
    <property type="term" value="P:cellular detoxification of fluoride"/>
    <property type="evidence" value="ECO:0007669"/>
    <property type="project" value="UniProtKB-UniRule"/>
</dbReference>
<evidence type="ECO:0000313" key="11">
    <source>
        <dbReference type="EMBL" id="OGC35727.1"/>
    </source>
</evidence>
<evidence type="ECO:0000256" key="4">
    <source>
        <dbReference type="ARBA" id="ARBA00022989"/>
    </source>
</evidence>
<evidence type="ECO:0000256" key="1">
    <source>
        <dbReference type="ARBA" id="ARBA00004651"/>
    </source>
</evidence>
<dbReference type="STRING" id="1802583.A2311_00635"/>
<keyword evidence="10" id="KW-0915">Sodium</keyword>
<feature type="transmembrane region" description="Helical" evidence="10">
    <location>
        <begin position="66"/>
        <end position="84"/>
    </location>
</feature>
<dbReference type="Pfam" id="PF02537">
    <property type="entry name" value="CRCB"/>
    <property type="match status" value="1"/>
</dbReference>
<feature type="transmembrane region" description="Helical" evidence="10">
    <location>
        <begin position="36"/>
        <end position="54"/>
    </location>
</feature>
<evidence type="ECO:0000256" key="7">
    <source>
        <dbReference type="ARBA" id="ARBA00035120"/>
    </source>
</evidence>
<keyword evidence="10" id="KW-0479">Metal-binding</keyword>
<dbReference type="HAMAP" id="MF_00454">
    <property type="entry name" value="FluC"/>
    <property type="match status" value="1"/>
</dbReference>
<dbReference type="PANTHER" id="PTHR28259">
    <property type="entry name" value="FLUORIDE EXPORT PROTEIN 1-RELATED"/>
    <property type="match status" value="1"/>
</dbReference>
<feature type="transmembrane region" description="Helical" evidence="10">
    <location>
        <begin position="96"/>
        <end position="124"/>
    </location>
</feature>
<feature type="binding site" evidence="10">
    <location>
        <position position="77"/>
    </location>
    <ligand>
        <name>Na(+)</name>
        <dbReference type="ChEBI" id="CHEBI:29101"/>
        <note>structural</note>
    </ligand>
</feature>
<dbReference type="Proteomes" id="UP000178951">
    <property type="component" value="Unassembled WGS sequence"/>
</dbReference>
<keyword evidence="3 10" id="KW-0812">Transmembrane</keyword>
<evidence type="ECO:0000256" key="10">
    <source>
        <dbReference type="HAMAP-Rule" id="MF_00454"/>
    </source>
</evidence>
<reference evidence="11 12" key="1">
    <citation type="journal article" date="2016" name="Nat. Commun.">
        <title>Thousands of microbial genomes shed light on interconnected biogeochemical processes in an aquifer system.</title>
        <authorList>
            <person name="Anantharaman K."/>
            <person name="Brown C.T."/>
            <person name="Hug L.A."/>
            <person name="Sharon I."/>
            <person name="Castelle C.J."/>
            <person name="Probst A.J."/>
            <person name="Thomas B.C."/>
            <person name="Singh A."/>
            <person name="Wilkins M.J."/>
            <person name="Karaoz U."/>
            <person name="Brodie E.L."/>
            <person name="Williams K.H."/>
            <person name="Hubbard S.S."/>
            <person name="Banfield J.F."/>
        </authorList>
    </citation>
    <scope>NUCLEOTIDE SEQUENCE [LARGE SCALE GENOMIC DNA]</scope>
</reference>
<sequence>MLKLFYCALGGALGSTLRFVISTLLARSFGRGFPWGTLAVNLGGALLIGLLWGFSEKWSFSRETEIFLFIGILGGFTTFSTFAIENFDYFRQGEASIAIINILASNLGGLLLVYAGYLLAHLLLNLAR</sequence>
<dbReference type="AlphaFoldDB" id="A0A1F4TSW2"/>
<evidence type="ECO:0000256" key="2">
    <source>
        <dbReference type="ARBA" id="ARBA00022475"/>
    </source>
</evidence>
<comment type="caution">
    <text evidence="11">The sequence shown here is derived from an EMBL/GenBank/DDBJ whole genome shotgun (WGS) entry which is preliminary data.</text>
</comment>
<evidence type="ECO:0000256" key="5">
    <source>
        <dbReference type="ARBA" id="ARBA00023136"/>
    </source>
</evidence>
<keyword evidence="4 10" id="KW-1133">Transmembrane helix</keyword>
<keyword evidence="10" id="KW-0813">Transport</keyword>
<evidence type="ECO:0000256" key="8">
    <source>
        <dbReference type="ARBA" id="ARBA00035585"/>
    </source>
</evidence>
<evidence type="ECO:0000313" key="12">
    <source>
        <dbReference type="Proteomes" id="UP000178951"/>
    </source>
</evidence>
<accession>A0A1F4TSW2</accession>
<comment type="function">
    <text evidence="9 10">Fluoride-specific ion channel. Important for reducing fluoride concentration in the cell, thus reducing its toxicity.</text>
</comment>
<keyword evidence="6 10" id="KW-0407">Ion channel</keyword>
<keyword evidence="10" id="KW-0406">Ion transport</keyword>
<comment type="subcellular location">
    <subcellularLocation>
        <location evidence="1 10">Cell membrane</location>
        <topology evidence="1 10">Multi-pass membrane protein</topology>
    </subcellularLocation>
</comment>
<organism evidence="11 12">
    <name type="scientific">candidate division WOR-1 bacterium RIFOXYB2_FULL_48_7</name>
    <dbReference type="NCBI Taxonomy" id="1802583"/>
    <lineage>
        <taxon>Bacteria</taxon>
        <taxon>Bacillati</taxon>
        <taxon>Saganbacteria</taxon>
    </lineage>
</organism>
<keyword evidence="2 10" id="KW-1003">Cell membrane</keyword>
<protein>
    <recommendedName>
        <fullName evidence="10">Fluoride-specific ion channel FluC</fullName>
    </recommendedName>
</protein>
<dbReference type="GO" id="GO:0005886">
    <property type="term" value="C:plasma membrane"/>
    <property type="evidence" value="ECO:0007669"/>
    <property type="project" value="UniProtKB-SubCell"/>
</dbReference>
<dbReference type="EMBL" id="MEUF01000021">
    <property type="protein sequence ID" value="OGC35727.1"/>
    <property type="molecule type" value="Genomic_DNA"/>
</dbReference>
<dbReference type="GO" id="GO:0046872">
    <property type="term" value="F:metal ion binding"/>
    <property type="evidence" value="ECO:0007669"/>
    <property type="project" value="UniProtKB-KW"/>
</dbReference>
<name>A0A1F4TSW2_UNCSA</name>
<comment type="similarity">
    <text evidence="7 10">Belongs to the fluoride channel Fluc/FEX (TC 1.A.43) family.</text>
</comment>
<keyword evidence="5 10" id="KW-0472">Membrane</keyword>
<dbReference type="NCBIfam" id="TIGR00494">
    <property type="entry name" value="crcB"/>
    <property type="match status" value="1"/>
</dbReference>
<comment type="catalytic activity">
    <reaction evidence="8">
        <text>fluoride(in) = fluoride(out)</text>
        <dbReference type="Rhea" id="RHEA:76159"/>
        <dbReference type="ChEBI" id="CHEBI:17051"/>
    </reaction>
    <physiologicalReaction direction="left-to-right" evidence="8">
        <dbReference type="Rhea" id="RHEA:76160"/>
    </physiologicalReaction>
</comment>
<comment type="activity regulation">
    <text evidence="10">Na(+) is not transported, but it plays an essential structural role and its presence is essential for fluoride channel function.</text>
</comment>
<dbReference type="GO" id="GO:0062054">
    <property type="term" value="F:fluoride channel activity"/>
    <property type="evidence" value="ECO:0007669"/>
    <property type="project" value="UniProtKB-UniRule"/>
</dbReference>
<feature type="binding site" evidence="10">
    <location>
        <position position="74"/>
    </location>
    <ligand>
        <name>Na(+)</name>
        <dbReference type="ChEBI" id="CHEBI:29101"/>
        <note>structural</note>
    </ligand>
</feature>
<proteinExistence type="inferred from homology"/>
<dbReference type="InterPro" id="IPR003691">
    <property type="entry name" value="FluC"/>
</dbReference>